<dbReference type="GO" id="GO:0008047">
    <property type="term" value="F:enzyme activator activity"/>
    <property type="evidence" value="ECO:0007669"/>
    <property type="project" value="InterPro"/>
</dbReference>
<name>Q0UFS2_PHANO</name>
<feature type="region of interest" description="Disordered" evidence="5">
    <location>
        <begin position="241"/>
        <end position="263"/>
    </location>
</feature>
<dbReference type="RefSeq" id="XP_001799687.1">
    <property type="nucleotide sequence ID" value="XM_001799635.1"/>
</dbReference>
<evidence type="ECO:0000256" key="3">
    <source>
        <dbReference type="ARBA" id="ARBA00022490"/>
    </source>
</evidence>
<gene>
    <name evidence="6" type="ORF">SNOG_09392</name>
</gene>
<evidence type="ECO:0000256" key="2">
    <source>
        <dbReference type="ARBA" id="ARBA00008778"/>
    </source>
</evidence>
<dbReference type="CDD" id="cd13182">
    <property type="entry name" value="EVH1-like_Dcp1"/>
    <property type="match status" value="1"/>
</dbReference>
<evidence type="ECO:0000313" key="6">
    <source>
        <dbReference type="EMBL" id="EAT83584.2"/>
    </source>
</evidence>
<dbReference type="GO" id="GO:0006397">
    <property type="term" value="P:mRNA processing"/>
    <property type="evidence" value="ECO:0007669"/>
    <property type="project" value="UniProtKB-KW"/>
</dbReference>
<dbReference type="EMBL" id="CH445338">
    <property type="protein sequence ID" value="EAT83584.2"/>
    <property type="molecule type" value="Genomic_DNA"/>
</dbReference>
<dbReference type="InterPro" id="IPR010334">
    <property type="entry name" value="Dcp1"/>
</dbReference>
<dbReference type="SUPFAM" id="SSF50729">
    <property type="entry name" value="PH domain-like"/>
    <property type="match status" value="1"/>
</dbReference>
<dbReference type="STRING" id="321614.Q0UFS2"/>
<comment type="similarity">
    <text evidence="2">Belongs to the DCP1 family.</text>
</comment>
<feature type="compositionally biased region" description="Low complexity" evidence="5">
    <location>
        <begin position="26"/>
        <end position="36"/>
    </location>
</feature>
<feature type="region of interest" description="Disordered" evidence="5">
    <location>
        <begin position="195"/>
        <end position="226"/>
    </location>
</feature>
<dbReference type="PANTHER" id="PTHR16290:SF0">
    <property type="entry name" value="DECAPPING PROTEIN 1, ISOFORM A"/>
    <property type="match status" value="1"/>
</dbReference>
<keyword evidence="3" id="KW-0963">Cytoplasm</keyword>
<dbReference type="AlphaFoldDB" id="Q0UFS2"/>
<evidence type="ECO:0000313" key="7">
    <source>
        <dbReference type="Proteomes" id="UP000001055"/>
    </source>
</evidence>
<dbReference type="Proteomes" id="UP000001055">
    <property type="component" value="Unassembled WGS sequence"/>
</dbReference>
<evidence type="ECO:0000256" key="5">
    <source>
        <dbReference type="SAM" id="MobiDB-lite"/>
    </source>
</evidence>
<dbReference type="VEuPathDB" id="FungiDB:JI435_093920"/>
<evidence type="ECO:0008006" key="8">
    <source>
        <dbReference type="Google" id="ProtNLM"/>
    </source>
</evidence>
<dbReference type="GO" id="GO:0000932">
    <property type="term" value="C:P-body"/>
    <property type="evidence" value="ECO:0000318"/>
    <property type="project" value="GO_Central"/>
</dbReference>
<comment type="subcellular location">
    <subcellularLocation>
        <location evidence="1">Cytoplasm</location>
    </subcellularLocation>
</comment>
<evidence type="ECO:0000256" key="1">
    <source>
        <dbReference type="ARBA" id="ARBA00004496"/>
    </source>
</evidence>
<dbReference type="Pfam" id="PF06058">
    <property type="entry name" value="DCP1"/>
    <property type="match status" value="1"/>
</dbReference>
<feature type="region of interest" description="Disordered" evidence="5">
    <location>
        <begin position="18"/>
        <end position="61"/>
    </location>
</feature>
<dbReference type="PANTHER" id="PTHR16290">
    <property type="entry name" value="TRANSCRIPTION FACTOR SMIF DECAPPING ENZYME DCP1"/>
    <property type="match status" value="1"/>
</dbReference>
<dbReference type="KEGG" id="pno:SNOG_09392"/>
<sequence>MSKTRLIQDHYHNILLTPSNPATVMAPNRARARNQQPQPPQPSDYETDAPPPALDVPLPPPRSNEELNLSVLRRVYPEVIAIEHVTSFVALYVFKLETQTWEKVGTEGTLFLCQLTPASNGAERYCVVILNRKGLDNFYLELTSSDDMEISEPYIIVQGDEVYGLWIFADPPPATTANSLAETAEKIMEIADRAKASRDAKDREGKNGVKQAVEQTEAASSAPMGRQLSLRQLFGQPREQDAGFSVNSYSSGPPPNMYAQQSAYMPPPNPAPAQQDVLGQLFMKAKHDYNGFG</sequence>
<evidence type="ECO:0000256" key="4">
    <source>
        <dbReference type="ARBA" id="ARBA00022664"/>
    </source>
</evidence>
<feature type="compositionally biased region" description="Pro residues" evidence="5">
    <location>
        <begin position="49"/>
        <end position="61"/>
    </location>
</feature>
<proteinExistence type="inferred from homology"/>
<accession>Q0UFS2</accession>
<dbReference type="GO" id="GO:0031087">
    <property type="term" value="P:deadenylation-independent decapping of nuclear-transcribed mRNA"/>
    <property type="evidence" value="ECO:0000318"/>
    <property type="project" value="GO_Central"/>
</dbReference>
<dbReference type="InterPro" id="IPR011993">
    <property type="entry name" value="PH-like_dom_sf"/>
</dbReference>
<feature type="compositionally biased region" description="Basic and acidic residues" evidence="5">
    <location>
        <begin position="195"/>
        <end position="207"/>
    </location>
</feature>
<organism evidence="6 7">
    <name type="scientific">Phaeosphaeria nodorum (strain SN15 / ATCC MYA-4574 / FGSC 10173)</name>
    <name type="common">Glume blotch fungus</name>
    <name type="synonym">Parastagonospora nodorum</name>
    <dbReference type="NCBI Taxonomy" id="321614"/>
    <lineage>
        <taxon>Eukaryota</taxon>
        <taxon>Fungi</taxon>
        <taxon>Dikarya</taxon>
        <taxon>Ascomycota</taxon>
        <taxon>Pezizomycotina</taxon>
        <taxon>Dothideomycetes</taxon>
        <taxon>Pleosporomycetidae</taxon>
        <taxon>Pleosporales</taxon>
        <taxon>Pleosporineae</taxon>
        <taxon>Phaeosphaeriaceae</taxon>
        <taxon>Parastagonospora</taxon>
    </lineage>
</organism>
<dbReference type="GO" id="GO:0003729">
    <property type="term" value="F:mRNA binding"/>
    <property type="evidence" value="ECO:0000318"/>
    <property type="project" value="GO_Central"/>
</dbReference>
<dbReference type="Gene3D" id="2.30.29.30">
    <property type="entry name" value="Pleckstrin-homology domain (PH domain)/Phosphotyrosine-binding domain (PTB)"/>
    <property type="match status" value="1"/>
</dbReference>
<dbReference type="HOGENOM" id="CLU_058649_0_1_1"/>
<dbReference type="GO" id="GO:0000290">
    <property type="term" value="P:deadenylation-dependent decapping of nuclear-transcribed mRNA"/>
    <property type="evidence" value="ECO:0000318"/>
    <property type="project" value="GO_Central"/>
</dbReference>
<keyword evidence="4" id="KW-0507">mRNA processing</keyword>
<dbReference type="eggNOG" id="KOG2868">
    <property type="taxonomic scope" value="Eukaryota"/>
</dbReference>
<reference evidence="7" key="1">
    <citation type="journal article" date="2007" name="Plant Cell">
        <title>Dothideomycete-plant interactions illuminated by genome sequencing and EST analysis of the wheat pathogen Stagonospora nodorum.</title>
        <authorList>
            <person name="Hane J.K."/>
            <person name="Lowe R.G."/>
            <person name="Solomon P.S."/>
            <person name="Tan K.C."/>
            <person name="Schoch C.L."/>
            <person name="Spatafora J.W."/>
            <person name="Crous P.W."/>
            <person name="Kodira C."/>
            <person name="Birren B.W."/>
            <person name="Galagan J.E."/>
            <person name="Torriani S.F."/>
            <person name="McDonald B.A."/>
            <person name="Oliver R.P."/>
        </authorList>
    </citation>
    <scope>NUCLEOTIDE SEQUENCE [LARGE SCALE GENOMIC DNA]</scope>
    <source>
        <strain evidence="7">SN15 / ATCC MYA-4574 / FGSC 10173</strain>
    </source>
</reference>
<dbReference type="InParanoid" id="Q0UFS2"/>
<dbReference type="SMR" id="Q0UFS2"/>
<protein>
    <recommendedName>
        <fullName evidence="8">PH domain-like protein</fullName>
    </recommendedName>
</protein>
<dbReference type="GeneID" id="5976588"/>